<evidence type="ECO:0000313" key="2">
    <source>
        <dbReference type="EMBL" id="PMD72170.1"/>
    </source>
</evidence>
<protein>
    <submittedName>
        <fullName evidence="2">ABC transporter permease</fullName>
    </submittedName>
</protein>
<dbReference type="PANTHER" id="PTHR37305:SF1">
    <property type="entry name" value="MEMBRANE PROTEIN"/>
    <property type="match status" value="1"/>
</dbReference>
<dbReference type="EMBL" id="NIPR01000008">
    <property type="protein sequence ID" value="PMD72170.1"/>
    <property type="molecule type" value="Genomic_DNA"/>
</dbReference>
<organism evidence="2 3">
    <name type="scientific">Companilactobacillus nuruki</name>
    <dbReference type="NCBI Taxonomy" id="1993540"/>
    <lineage>
        <taxon>Bacteria</taxon>
        <taxon>Bacillati</taxon>
        <taxon>Bacillota</taxon>
        <taxon>Bacilli</taxon>
        <taxon>Lactobacillales</taxon>
        <taxon>Lactobacillaceae</taxon>
        <taxon>Companilactobacillus</taxon>
    </lineage>
</organism>
<accession>A0A2N7AVM3</accession>
<feature type="transmembrane region" description="Helical" evidence="1">
    <location>
        <begin position="51"/>
        <end position="72"/>
    </location>
</feature>
<comment type="caution">
    <text evidence="2">The sequence shown here is derived from an EMBL/GenBank/DDBJ whole genome shotgun (WGS) entry which is preliminary data.</text>
</comment>
<keyword evidence="1" id="KW-0812">Transmembrane</keyword>
<reference evidence="2 3" key="1">
    <citation type="submission" date="2017-05" db="EMBL/GenBank/DDBJ databases">
        <title>Lactobacillus nurukis nov., sp. nov., isolated from nuruk.</title>
        <authorList>
            <person name="Kim S.-J."/>
        </authorList>
    </citation>
    <scope>NUCLEOTIDE SEQUENCE [LARGE SCALE GENOMIC DNA]</scope>
    <source>
        <strain evidence="2 3">SYF10-1a</strain>
    </source>
</reference>
<feature type="transmembrane region" description="Helical" evidence="1">
    <location>
        <begin position="169"/>
        <end position="191"/>
    </location>
</feature>
<dbReference type="Proteomes" id="UP000235649">
    <property type="component" value="Unassembled WGS sequence"/>
</dbReference>
<sequence>MKTLIRQEMYKLIKQRSNKIFFIGLFVFQLLVALCSVKYPKFLAAKDAFRTSYLAFIPITLFFIGICSTLITKEHQYGTLRSLLYRRFSYVQVIISKIISMMTFTIVIFLSSSIVSLIFKFIFFSHLTLTKKMLEDWLLKDFNQFLTLVFLMSLVILLSTLINNSNLALTIGIVGYFVVNVFNQMLLMLVAKFDWLKWNPLNMMNFGEQLQNSDFHKLTQLSLPQISIGYVVYVVLFIGLAVYSFCKKAV</sequence>
<feature type="transmembrane region" description="Helical" evidence="1">
    <location>
        <begin position="93"/>
        <end position="122"/>
    </location>
</feature>
<proteinExistence type="predicted"/>
<dbReference type="Pfam" id="PF12730">
    <property type="entry name" value="ABC2_membrane_4"/>
    <property type="match status" value="1"/>
</dbReference>
<dbReference type="AlphaFoldDB" id="A0A2N7AVM3"/>
<evidence type="ECO:0000256" key="1">
    <source>
        <dbReference type="SAM" id="Phobius"/>
    </source>
</evidence>
<dbReference type="OrthoDB" id="2295852at2"/>
<feature type="transmembrane region" description="Helical" evidence="1">
    <location>
        <begin position="227"/>
        <end position="246"/>
    </location>
</feature>
<feature type="transmembrane region" description="Helical" evidence="1">
    <location>
        <begin position="142"/>
        <end position="162"/>
    </location>
</feature>
<evidence type="ECO:0000313" key="3">
    <source>
        <dbReference type="Proteomes" id="UP000235649"/>
    </source>
</evidence>
<name>A0A2N7AVM3_9LACO</name>
<dbReference type="RefSeq" id="WP_102195698.1">
    <property type="nucleotide sequence ID" value="NZ_NIPR01000008.1"/>
</dbReference>
<feature type="transmembrane region" description="Helical" evidence="1">
    <location>
        <begin position="20"/>
        <end position="39"/>
    </location>
</feature>
<keyword evidence="1" id="KW-0472">Membrane</keyword>
<keyword evidence="1" id="KW-1133">Transmembrane helix</keyword>
<dbReference type="PANTHER" id="PTHR37305">
    <property type="entry name" value="INTEGRAL MEMBRANE PROTEIN-RELATED"/>
    <property type="match status" value="1"/>
</dbReference>
<gene>
    <name evidence="2" type="ORF">CBP76_04235</name>
</gene>
<keyword evidence="3" id="KW-1185">Reference proteome</keyword>